<dbReference type="PaxDb" id="39947-A0A0P0X9I2"/>
<reference evidence="1 2" key="2">
    <citation type="journal article" date="2013" name="Plant Cell Physiol.">
        <title>Rice Annotation Project Database (RAP-DB): an integrative and interactive database for rice genomics.</title>
        <authorList>
            <person name="Sakai H."/>
            <person name="Lee S.S."/>
            <person name="Tanaka T."/>
            <person name="Numa H."/>
            <person name="Kim J."/>
            <person name="Kawahara Y."/>
            <person name="Wakimoto H."/>
            <person name="Yang C.C."/>
            <person name="Iwamoto M."/>
            <person name="Abe T."/>
            <person name="Yamada Y."/>
            <person name="Muto A."/>
            <person name="Inokuchi H."/>
            <person name="Ikemura T."/>
            <person name="Matsumoto T."/>
            <person name="Sasaki T."/>
            <person name="Itoh T."/>
        </authorList>
    </citation>
    <scope>NUCLEOTIDE SEQUENCE [LARGE SCALE GENOMIC DNA]</scope>
    <source>
        <strain evidence="2">cv. Nipponbare</strain>
    </source>
</reference>
<proteinExistence type="predicted"/>
<dbReference type="InParanoid" id="A0A0P0X9I2"/>
<keyword evidence="2" id="KW-1185">Reference proteome</keyword>
<organism evidence="1 2">
    <name type="scientific">Oryza sativa subsp. japonica</name>
    <name type="common">Rice</name>
    <dbReference type="NCBI Taxonomy" id="39947"/>
    <lineage>
        <taxon>Eukaryota</taxon>
        <taxon>Viridiplantae</taxon>
        <taxon>Streptophyta</taxon>
        <taxon>Embryophyta</taxon>
        <taxon>Tracheophyta</taxon>
        <taxon>Spermatophyta</taxon>
        <taxon>Magnoliopsida</taxon>
        <taxon>Liliopsida</taxon>
        <taxon>Poales</taxon>
        <taxon>Poaceae</taxon>
        <taxon>BOP clade</taxon>
        <taxon>Oryzoideae</taxon>
        <taxon>Oryzeae</taxon>
        <taxon>Oryzinae</taxon>
        <taxon>Oryza</taxon>
        <taxon>Oryza sativa</taxon>
    </lineage>
</organism>
<name>A0A0P0X9I2_ORYSJ</name>
<evidence type="ECO:0000313" key="2">
    <source>
        <dbReference type="Proteomes" id="UP000059680"/>
    </source>
</evidence>
<dbReference type="AlphaFoldDB" id="A0A0P0X9I2"/>
<dbReference type="Proteomes" id="UP000059680">
    <property type="component" value="Chromosome 7"/>
</dbReference>
<accession>A0A0P0X9I2</accession>
<evidence type="ECO:0000313" key="1">
    <source>
        <dbReference type="EMBL" id="BAT02977.1"/>
    </source>
</evidence>
<reference evidence="1 2" key="3">
    <citation type="journal article" date="2013" name="Rice">
        <title>Improvement of the Oryza sativa Nipponbare reference genome using next generation sequence and optical map data.</title>
        <authorList>
            <person name="Kawahara Y."/>
            <person name="de la Bastide M."/>
            <person name="Hamilton J.P."/>
            <person name="Kanamori H."/>
            <person name="McCombie W.R."/>
            <person name="Ouyang S."/>
            <person name="Schwartz D.C."/>
            <person name="Tanaka T."/>
            <person name="Wu J."/>
            <person name="Zhou S."/>
            <person name="Childs K.L."/>
            <person name="Davidson R.M."/>
            <person name="Lin H."/>
            <person name="Quesada-Ocampo L."/>
            <person name="Vaillancourt B."/>
            <person name="Sakai H."/>
            <person name="Lee S.S."/>
            <person name="Kim J."/>
            <person name="Numa H."/>
            <person name="Itoh T."/>
            <person name="Buell C.R."/>
            <person name="Matsumoto T."/>
        </authorList>
    </citation>
    <scope>NUCLEOTIDE SEQUENCE [LARGE SCALE GENOMIC DNA]</scope>
    <source>
        <strain evidence="2">cv. Nipponbare</strain>
    </source>
</reference>
<sequence length="158" mass="16821">MLGMTPIVAGMNWSWNHAVGRLSLVQAPACQQRQPRDTGSGIELGYVIGGSMLRPTARQAQACHQRQPVEGDGWAAYGVWMRPAVVPSLTTSSVALTKMMSGMLGYDQAAPSSSVSSATTPKMESRSEWMVPVAVELKHGIGDSHEDDVSGKMMSGCV</sequence>
<protein>
    <submittedName>
        <fullName evidence="1">Os07g0653650 protein</fullName>
    </submittedName>
</protein>
<gene>
    <name evidence="1" type="ordered locus">Os07g0653650</name>
    <name evidence="1" type="ORF">OSNPB_070653650</name>
</gene>
<reference evidence="2" key="1">
    <citation type="journal article" date="2005" name="Nature">
        <title>The map-based sequence of the rice genome.</title>
        <authorList>
            <consortium name="International rice genome sequencing project (IRGSP)"/>
            <person name="Matsumoto T."/>
            <person name="Wu J."/>
            <person name="Kanamori H."/>
            <person name="Katayose Y."/>
            <person name="Fujisawa M."/>
            <person name="Namiki N."/>
            <person name="Mizuno H."/>
            <person name="Yamamoto K."/>
            <person name="Antonio B.A."/>
            <person name="Baba T."/>
            <person name="Sakata K."/>
            <person name="Nagamura Y."/>
            <person name="Aoki H."/>
            <person name="Arikawa K."/>
            <person name="Arita K."/>
            <person name="Bito T."/>
            <person name="Chiden Y."/>
            <person name="Fujitsuka N."/>
            <person name="Fukunaka R."/>
            <person name="Hamada M."/>
            <person name="Harada C."/>
            <person name="Hayashi A."/>
            <person name="Hijishita S."/>
            <person name="Honda M."/>
            <person name="Hosokawa S."/>
            <person name="Ichikawa Y."/>
            <person name="Idonuma A."/>
            <person name="Iijima M."/>
            <person name="Ikeda M."/>
            <person name="Ikeno M."/>
            <person name="Ito K."/>
            <person name="Ito S."/>
            <person name="Ito T."/>
            <person name="Ito Y."/>
            <person name="Ito Y."/>
            <person name="Iwabuchi A."/>
            <person name="Kamiya K."/>
            <person name="Karasawa W."/>
            <person name="Kurita K."/>
            <person name="Katagiri S."/>
            <person name="Kikuta A."/>
            <person name="Kobayashi H."/>
            <person name="Kobayashi N."/>
            <person name="Machita K."/>
            <person name="Maehara T."/>
            <person name="Masukawa M."/>
            <person name="Mizubayashi T."/>
            <person name="Mukai Y."/>
            <person name="Nagasaki H."/>
            <person name="Nagata Y."/>
            <person name="Naito S."/>
            <person name="Nakashima M."/>
            <person name="Nakama Y."/>
            <person name="Nakamichi Y."/>
            <person name="Nakamura M."/>
            <person name="Meguro A."/>
            <person name="Negishi M."/>
            <person name="Ohta I."/>
            <person name="Ohta T."/>
            <person name="Okamoto M."/>
            <person name="Ono N."/>
            <person name="Saji S."/>
            <person name="Sakaguchi M."/>
            <person name="Sakai K."/>
            <person name="Shibata M."/>
            <person name="Shimokawa T."/>
            <person name="Song J."/>
            <person name="Takazaki Y."/>
            <person name="Terasawa K."/>
            <person name="Tsugane M."/>
            <person name="Tsuji K."/>
            <person name="Ueda S."/>
            <person name="Waki K."/>
            <person name="Yamagata H."/>
            <person name="Yamamoto M."/>
            <person name="Yamamoto S."/>
            <person name="Yamane H."/>
            <person name="Yoshiki S."/>
            <person name="Yoshihara R."/>
            <person name="Yukawa K."/>
            <person name="Zhong H."/>
            <person name="Yano M."/>
            <person name="Yuan Q."/>
            <person name="Ouyang S."/>
            <person name="Liu J."/>
            <person name="Jones K.M."/>
            <person name="Gansberger K."/>
            <person name="Moffat K."/>
            <person name="Hill J."/>
            <person name="Bera J."/>
            <person name="Fadrosh D."/>
            <person name="Jin S."/>
            <person name="Johri S."/>
            <person name="Kim M."/>
            <person name="Overton L."/>
            <person name="Reardon M."/>
            <person name="Tsitrin T."/>
            <person name="Vuong H."/>
            <person name="Weaver B."/>
            <person name="Ciecko A."/>
            <person name="Tallon L."/>
            <person name="Jackson J."/>
            <person name="Pai G."/>
            <person name="Aken S.V."/>
            <person name="Utterback T."/>
            <person name="Reidmuller S."/>
            <person name="Feldblyum T."/>
            <person name="Hsiao J."/>
            <person name="Zismann V."/>
            <person name="Iobst S."/>
            <person name="de Vazeille A.R."/>
            <person name="Buell C.R."/>
            <person name="Ying K."/>
            <person name="Li Y."/>
            <person name="Lu T."/>
            <person name="Huang Y."/>
            <person name="Zhao Q."/>
            <person name="Feng Q."/>
            <person name="Zhang L."/>
            <person name="Zhu J."/>
            <person name="Weng Q."/>
            <person name="Mu J."/>
            <person name="Lu Y."/>
            <person name="Fan D."/>
            <person name="Liu Y."/>
            <person name="Guan J."/>
            <person name="Zhang Y."/>
            <person name="Yu S."/>
            <person name="Liu X."/>
            <person name="Zhang Y."/>
            <person name="Hong G."/>
            <person name="Han B."/>
            <person name="Choisne N."/>
            <person name="Demange N."/>
            <person name="Orjeda G."/>
            <person name="Samain S."/>
            <person name="Cattolico L."/>
            <person name="Pelletier E."/>
            <person name="Couloux A."/>
            <person name="Segurens B."/>
            <person name="Wincker P."/>
            <person name="D'Hont A."/>
            <person name="Scarpelli C."/>
            <person name="Weissenbach J."/>
            <person name="Salanoubat M."/>
            <person name="Quetier F."/>
            <person name="Yu Y."/>
            <person name="Kim H.R."/>
            <person name="Rambo T."/>
            <person name="Currie J."/>
            <person name="Collura K."/>
            <person name="Luo M."/>
            <person name="Yang T."/>
            <person name="Ammiraju J.S.S."/>
            <person name="Engler F."/>
            <person name="Soderlund C."/>
            <person name="Wing R.A."/>
            <person name="Palmer L.E."/>
            <person name="de la Bastide M."/>
            <person name="Spiegel L."/>
            <person name="Nascimento L."/>
            <person name="Zutavern T."/>
            <person name="O'Shaughnessy A."/>
            <person name="Dike S."/>
            <person name="Dedhia N."/>
            <person name="Preston R."/>
            <person name="Balija V."/>
            <person name="McCombie W.R."/>
            <person name="Chow T."/>
            <person name="Chen H."/>
            <person name="Chung M."/>
            <person name="Chen C."/>
            <person name="Shaw J."/>
            <person name="Wu H."/>
            <person name="Hsiao K."/>
            <person name="Chao Y."/>
            <person name="Chu M."/>
            <person name="Cheng C."/>
            <person name="Hour A."/>
            <person name="Lee P."/>
            <person name="Lin S."/>
            <person name="Lin Y."/>
            <person name="Liou J."/>
            <person name="Liu S."/>
            <person name="Hsing Y."/>
            <person name="Raghuvanshi S."/>
            <person name="Mohanty A."/>
            <person name="Bharti A.K."/>
            <person name="Gaur A."/>
            <person name="Gupta V."/>
            <person name="Kumar D."/>
            <person name="Ravi V."/>
            <person name="Vij S."/>
            <person name="Kapur A."/>
            <person name="Khurana P."/>
            <person name="Khurana P."/>
            <person name="Khurana J.P."/>
            <person name="Tyagi A.K."/>
            <person name="Gaikwad K."/>
            <person name="Singh A."/>
            <person name="Dalal V."/>
            <person name="Srivastava S."/>
            <person name="Dixit A."/>
            <person name="Pal A.K."/>
            <person name="Ghazi I.A."/>
            <person name="Yadav M."/>
            <person name="Pandit A."/>
            <person name="Bhargava A."/>
            <person name="Sureshbabu K."/>
            <person name="Batra K."/>
            <person name="Sharma T.R."/>
            <person name="Mohapatra T."/>
            <person name="Singh N.K."/>
            <person name="Messing J."/>
            <person name="Nelson A.B."/>
            <person name="Fuks G."/>
            <person name="Kavchok S."/>
            <person name="Keizer G."/>
            <person name="Linton E."/>
            <person name="Llaca V."/>
            <person name="Song R."/>
            <person name="Tanyolac B."/>
            <person name="Young S."/>
            <person name="Ho-Il K."/>
            <person name="Hahn J.H."/>
            <person name="Sangsakoo G."/>
            <person name="Vanavichit A."/>
            <person name="de Mattos Luiz.A.T."/>
            <person name="Zimmer P.D."/>
            <person name="Malone G."/>
            <person name="Dellagostin O."/>
            <person name="de Oliveira A.C."/>
            <person name="Bevan M."/>
            <person name="Bancroft I."/>
            <person name="Minx P."/>
            <person name="Cordum H."/>
            <person name="Wilson R."/>
            <person name="Cheng Z."/>
            <person name="Jin W."/>
            <person name="Jiang J."/>
            <person name="Leong S.A."/>
            <person name="Iwama H."/>
            <person name="Gojobori T."/>
            <person name="Itoh T."/>
            <person name="Niimura Y."/>
            <person name="Fujii Y."/>
            <person name="Habara T."/>
            <person name="Sakai H."/>
            <person name="Sato Y."/>
            <person name="Wilson G."/>
            <person name="Kumar K."/>
            <person name="McCouch S."/>
            <person name="Juretic N."/>
            <person name="Hoen D."/>
            <person name="Wright S."/>
            <person name="Bruskiewich R."/>
            <person name="Bureau T."/>
            <person name="Miyao A."/>
            <person name="Hirochika H."/>
            <person name="Nishikawa T."/>
            <person name="Kadowaki K."/>
            <person name="Sugiura M."/>
            <person name="Burr B."/>
            <person name="Sasaki T."/>
        </authorList>
    </citation>
    <scope>NUCLEOTIDE SEQUENCE [LARGE SCALE GENOMIC DNA]</scope>
    <source>
        <strain evidence="2">cv. Nipponbare</strain>
    </source>
</reference>
<dbReference type="EMBL" id="AP014963">
    <property type="protein sequence ID" value="BAT02977.1"/>
    <property type="molecule type" value="Genomic_DNA"/>
</dbReference>